<dbReference type="AlphaFoldDB" id="A0A4Y8L031"/>
<evidence type="ECO:0000256" key="2">
    <source>
        <dbReference type="SAM" id="SignalP"/>
    </source>
</evidence>
<protein>
    <recommendedName>
        <fullName evidence="5">DUF4890 domain-containing protein</fullName>
    </recommendedName>
</protein>
<feature type="region of interest" description="Disordered" evidence="1">
    <location>
        <begin position="100"/>
        <end position="137"/>
    </location>
</feature>
<dbReference type="Proteomes" id="UP000297861">
    <property type="component" value="Unassembled WGS sequence"/>
</dbReference>
<feature type="signal peptide" evidence="2">
    <location>
        <begin position="1"/>
        <end position="20"/>
    </location>
</feature>
<keyword evidence="2" id="KW-0732">Signal</keyword>
<accession>A0A4Y8L031</accession>
<organism evidence="3 4">
    <name type="scientific">Dysgonomonas capnocytophagoides</name>
    <dbReference type="NCBI Taxonomy" id="45254"/>
    <lineage>
        <taxon>Bacteria</taxon>
        <taxon>Pseudomonadati</taxon>
        <taxon>Bacteroidota</taxon>
        <taxon>Bacteroidia</taxon>
        <taxon>Bacteroidales</taxon>
        <taxon>Dysgonomonadaceae</taxon>
        <taxon>Dysgonomonas</taxon>
    </lineage>
</organism>
<reference evidence="3 4" key="1">
    <citation type="submission" date="2019-03" db="EMBL/GenBank/DDBJ databases">
        <title>San Antonio Military Medical Center submission to MRSN (WRAIR), pending publication.</title>
        <authorList>
            <person name="Blyth D.M."/>
            <person name="Mccarthy S.L."/>
            <person name="Schall S.E."/>
            <person name="Stam J.A."/>
            <person name="Ong A.C."/>
            <person name="Mcgann P.T."/>
        </authorList>
    </citation>
    <scope>NUCLEOTIDE SEQUENCE [LARGE SCALE GENOMIC DNA]</scope>
    <source>
        <strain evidence="3 4">MRSN571793</strain>
    </source>
</reference>
<dbReference type="OrthoDB" id="997193at2"/>
<feature type="region of interest" description="Disordered" evidence="1">
    <location>
        <begin position="63"/>
        <end position="84"/>
    </location>
</feature>
<feature type="compositionally biased region" description="Basic and acidic residues" evidence="1">
    <location>
        <begin position="151"/>
        <end position="164"/>
    </location>
</feature>
<evidence type="ECO:0008006" key="5">
    <source>
        <dbReference type="Google" id="ProtNLM"/>
    </source>
</evidence>
<gene>
    <name evidence="3" type="ORF">E2605_10775</name>
</gene>
<dbReference type="Gene3D" id="1.20.120.1490">
    <property type="match status" value="1"/>
</dbReference>
<comment type="caution">
    <text evidence="3">The sequence shown here is derived from an EMBL/GenBank/DDBJ whole genome shotgun (WGS) entry which is preliminary data.</text>
</comment>
<feature type="compositionally biased region" description="Polar residues" evidence="1">
    <location>
        <begin position="166"/>
        <end position="176"/>
    </location>
</feature>
<sequence>MKKIFIALTLFATMSLGTYAMPRKGNIDSKFGRMPMKELNLSSEQQSKVQTLNKEFRAKAEALHNDTTLNREDKARQRKELRQSRQEAFQAVLTPEQQTKWKEMKEKAPQRNDRKFNRKRMEFKDRSPMAKLNLTEDQKTKIQAINKEYRDKQKDLNKAKRDEISSILTPEQQQIMKDNRKHFAGKDKPGKRHQRPNRTDKDIQ</sequence>
<evidence type="ECO:0000313" key="3">
    <source>
        <dbReference type="EMBL" id="TFD96069.1"/>
    </source>
</evidence>
<dbReference type="EMBL" id="SOML01000006">
    <property type="protein sequence ID" value="TFD96069.1"/>
    <property type="molecule type" value="Genomic_DNA"/>
</dbReference>
<dbReference type="STRING" id="1121485.GCA_000426485_00491"/>
<feature type="region of interest" description="Disordered" evidence="1">
    <location>
        <begin position="151"/>
        <end position="204"/>
    </location>
</feature>
<feature type="compositionally biased region" description="Basic residues" evidence="1">
    <location>
        <begin position="179"/>
        <end position="196"/>
    </location>
</feature>
<dbReference type="RefSeq" id="WP_134436451.1">
    <property type="nucleotide sequence ID" value="NZ_SOML01000006.1"/>
</dbReference>
<keyword evidence="4" id="KW-1185">Reference proteome</keyword>
<evidence type="ECO:0000313" key="4">
    <source>
        <dbReference type="Proteomes" id="UP000297861"/>
    </source>
</evidence>
<feature type="chain" id="PRO_5021334064" description="DUF4890 domain-containing protein" evidence="2">
    <location>
        <begin position="21"/>
        <end position="204"/>
    </location>
</feature>
<proteinExistence type="predicted"/>
<name>A0A4Y8L031_9BACT</name>
<evidence type="ECO:0000256" key="1">
    <source>
        <dbReference type="SAM" id="MobiDB-lite"/>
    </source>
</evidence>